<dbReference type="Gene3D" id="1.10.600.10">
    <property type="entry name" value="Farnesyl Diphosphate Synthase"/>
    <property type="match status" value="1"/>
</dbReference>
<name>A0ABZ0S108_9BACI</name>
<dbReference type="InterPro" id="IPR008949">
    <property type="entry name" value="Isoprenoid_synthase_dom_sf"/>
</dbReference>
<dbReference type="InterPro" id="IPR000092">
    <property type="entry name" value="Polyprenyl_synt"/>
</dbReference>
<evidence type="ECO:0000256" key="2">
    <source>
        <dbReference type="ARBA" id="ARBA00006706"/>
    </source>
</evidence>
<proteinExistence type="inferred from homology"/>
<keyword evidence="8" id="KW-1185">Reference proteome</keyword>
<gene>
    <name evidence="7" type="ORF">R6U77_04460</name>
</gene>
<comment type="cofactor">
    <cofactor evidence="1">
        <name>Mg(2+)</name>
        <dbReference type="ChEBI" id="CHEBI:18420"/>
    </cofactor>
</comment>
<dbReference type="EMBL" id="CP137624">
    <property type="protein sequence ID" value="WPK12951.1"/>
    <property type="molecule type" value="Genomic_DNA"/>
</dbReference>
<dbReference type="GO" id="GO:0016740">
    <property type="term" value="F:transferase activity"/>
    <property type="evidence" value="ECO:0007669"/>
    <property type="project" value="UniProtKB-KW"/>
</dbReference>
<dbReference type="Proteomes" id="UP001322664">
    <property type="component" value="Chromosome"/>
</dbReference>
<keyword evidence="4" id="KW-0479">Metal-binding</keyword>
<dbReference type="SFLD" id="SFLDG01211">
    <property type="entry name" value="Competence_Regulatory_Protein"/>
    <property type="match status" value="1"/>
</dbReference>
<evidence type="ECO:0000256" key="1">
    <source>
        <dbReference type="ARBA" id="ARBA00001946"/>
    </source>
</evidence>
<evidence type="ECO:0000313" key="8">
    <source>
        <dbReference type="Proteomes" id="UP001322664"/>
    </source>
</evidence>
<dbReference type="RefSeq" id="WP_319837594.1">
    <property type="nucleotide sequence ID" value="NZ_CP137624.1"/>
</dbReference>
<evidence type="ECO:0000256" key="5">
    <source>
        <dbReference type="ARBA" id="ARBA00022842"/>
    </source>
</evidence>
<keyword evidence="5" id="KW-0460">Magnesium</keyword>
<evidence type="ECO:0000313" key="7">
    <source>
        <dbReference type="EMBL" id="WPK12951.1"/>
    </source>
</evidence>
<reference evidence="7 8" key="1">
    <citation type="submission" date="2023-09" db="EMBL/GenBank/DDBJ databases">
        <authorList>
            <person name="Page C.A."/>
            <person name="Perez-Diaz I.M."/>
        </authorList>
    </citation>
    <scope>NUCLEOTIDE SEQUENCE [LARGE SCALE GENOMIC DNA]</scope>
    <source>
        <strain evidence="7 8">Ll15</strain>
    </source>
</reference>
<dbReference type="Pfam" id="PF00348">
    <property type="entry name" value="polyprenyl_synt"/>
    <property type="match status" value="1"/>
</dbReference>
<comment type="similarity">
    <text evidence="2 6">Belongs to the FPP/GGPP synthase family.</text>
</comment>
<sequence length="299" mass="33926">MVYKNKIFEKMKAIVLSANLDHNFQAALLRYISEKQDSSMDFGELCIFHYQAFAQQAKVDEDIIAIAAAVELLILSFDIIDDLQDGDADYLWCQDPAMGMNAVLAMLFLTVKCLQESTFSHKEQAIQLLHEFALKSINGQYLDIKNQGQDEASYLKMIETKSGALIALSSSIGATLATGKMDESIIQYSTYIGVVQQILNDIHDLKTWGKKNDMLNRRFSLPIIYLMEQPEAYADILKKYYNDMAMEIDSAYFENILLESGAIRYALALKNVFKYKALDLIETMPFSSIDKEHLKALVE</sequence>
<evidence type="ECO:0000256" key="4">
    <source>
        <dbReference type="ARBA" id="ARBA00022723"/>
    </source>
</evidence>
<dbReference type="SFLD" id="SFLDS00005">
    <property type="entry name" value="Isoprenoid_Synthase_Type_I"/>
    <property type="match status" value="1"/>
</dbReference>
<dbReference type="SUPFAM" id="SSF48576">
    <property type="entry name" value="Terpenoid synthases"/>
    <property type="match status" value="1"/>
</dbReference>
<evidence type="ECO:0000256" key="3">
    <source>
        <dbReference type="ARBA" id="ARBA00022679"/>
    </source>
</evidence>
<dbReference type="InterPro" id="IPR033965">
    <property type="entry name" value="ComQ"/>
</dbReference>
<organism evidence="7 8">
    <name type="scientific">Lysinibacillus louembei</name>
    <dbReference type="NCBI Taxonomy" id="1470088"/>
    <lineage>
        <taxon>Bacteria</taxon>
        <taxon>Bacillati</taxon>
        <taxon>Bacillota</taxon>
        <taxon>Bacilli</taxon>
        <taxon>Bacillales</taxon>
        <taxon>Bacillaceae</taxon>
        <taxon>Lysinibacillus</taxon>
    </lineage>
</organism>
<dbReference type="PANTHER" id="PTHR12001:SF69">
    <property type="entry name" value="ALL TRANS-POLYPRENYL-DIPHOSPHATE SYNTHASE PDSS1"/>
    <property type="match status" value="1"/>
</dbReference>
<dbReference type="EC" id="2.5.1.-" evidence="7"/>
<dbReference type="PANTHER" id="PTHR12001">
    <property type="entry name" value="GERANYLGERANYL PYROPHOSPHATE SYNTHASE"/>
    <property type="match status" value="1"/>
</dbReference>
<accession>A0ABZ0S108</accession>
<dbReference type="CDD" id="cd00867">
    <property type="entry name" value="Trans_IPPS"/>
    <property type="match status" value="1"/>
</dbReference>
<protein>
    <submittedName>
        <fullName evidence="7">Polyprenyl synthetase family protein</fullName>
        <ecNumber evidence="7">2.5.1.-</ecNumber>
    </submittedName>
</protein>
<evidence type="ECO:0000256" key="6">
    <source>
        <dbReference type="RuleBase" id="RU004466"/>
    </source>
</evidence>
<keyword evidence="3 6" id="KW-0808">Transferase</keyword>